<dbReference type="Ensembl" id="ENSAMXT00005004422.1">
    <property type="protein sequence ID" value="ENSAMXP00005003877.1"/>
    <property type="gene ID" value="ENSAMXG00005002401.1"/>
</dbReference>
<keyword evidence="2 4" id="KW-0560">Oxidoreductase</keyword>
<evidence type="ECO:0000256" key="2">
    <source>
        <dbReference type="ARBA" id="ARBA00023002"/>
    </source>
</evidence>
<feature type="domain" description="Aldehyde dehydrogenase" evidence="6">
    <location>
        <begin position="23"/>
        <end position="443"/>
    </location>
</feature>
<dbReference type="PIRSF" id="PIRSF036492">
    <property type="entry name" value="ALDH"/>
    <property type="match status" value="1"/>
</dbReference>
<feature type="active site" evidence="5">
    <location>
        <position position="261"/>
    </location>
</feature>
<dbReference type="InterPro" id="IPR015590">
    <property type="entry name" value="Aldehyde_DH_dom"/>
</dbReference>
<dbReference type="Pfam" id="PF00171">
    <property type="entry name" value="Aldedh"/>
    <property type="match status" value="1"/>
</dbReference>
<sequence length="490" mass="54751">SQAWWWESQAASWRSGRGFQWQPVIERLRAAFRSGVTIPQHFRLTQLKALLSLLEENETQILEAMHKDLAKPKFEAVLSEIDLVVNDVCFAINNLHSWMQPNYVGTNLATKLDECFVRREPLGVVLIIGAWNYPLQLILLPLIGAIAAGNCALMKPSEISAATEKLLADLIPRYLSQECFAVMCGGAEETKQLLENRFDHIFYTGSQAVARSILQAAAVHLTPVTLELGGKCPCLIYGRLDIKAAAKRLVWAKYFNAGQSCVAPDYVLCTVEMRDALLPAITQAIEEFYGSQIQKSVDYGRIVTDRHWDRLIDLLGKSEGKVVIGGEIDKEEKYFAPTVIIDLQESDALMQEEIFGPILPIITIESLEQGINFINQREKPLALYAFSDEPQIVTTVLERTSSGGFCSNDGIVHMTLPGLPFGGVGASGMGSYHGRWTFETFSHRRGCMFRGWGLERIGALRYPPYKESNLSWLRWATTAKKKGWGECSVL</sequence>
<dbReference type="PROSITE" id="PS00070">
    <property type="entry name" value="ALDEHYDE_DEHYDR_CYS"/>
    <property type="match status" value="1"/>
</dbReference>
<evidence type="ECO:0000313" key="8">
    <source>
        <dbReference type="Proteomes" id="UP000694621"/>
    </source>
</evidence>
<proteinExistence type="inferred from homology"/>
<evidence type="ECO:0000256" key="4">
    <source>
        <dbReference type="PIRNR" id="PIRNR036492"/>
    </source>
</evidence>
<evidence type="ECO:0000256" key="1">
    <source>
        <dbReference type="ARBA" id="ARBA00009986"/>
    </source>
</evidence>
<feature type="active site" evidence="5">
    <location>
        <position position="227"/>
    </location>
</feature>
<dbReference type="GO" id="GO:0004029">
    <property type="term" value="F:aldehyde dehydrogenase (NAD+) activity"/>
    <property type="evidence" value="ECO:0007669"/>
    <property type="project" value="TreeGrafter"/>
</dbReference>
<dbReference type="InterPro" id="IPR016163">
    <property type="entry name" value="Ald_DH_C"/>
</dbReference>
<dbReference type="Gene3D" id="3.40.605.10">
    <property type="entry name" value="Aldehyde Dehydrogenase, Chain A, domain 1"/>
    <property type="match status" value="1"/>
</dbReference>
<dbReference type="FunFam" id="3.40.605.10:FF:000004">
    <property type="entry name" value="Aldehyde dehydrogenase"/>
    <property type="match status" value="1"/>
</dbReference>
<dbReference type="GO" id="GO:0004028">
    <property type="term" value="F:3-chloroallyl aldehyde dehydrogenase activity"/>
    <property type="evidence" value="ECO:0007669"/>
    <property type="project" value="TreeGrafter"/>
</dbReference>
<dbReference type="PANTHER" id="PTHR43570">
    <property type="entry name" value="ALDEHYDE DEHYDROGENASE"/>
    <property type="match status" value="1"/>
</dbReference>
<evidence type="ECO:0000313" key="7">
    <source>
        <dbReference type="Ensembl" id="ENSAMXP00005003877.1"/>
    </source>
</evidence>
<dbReference type="InterPro" id="IPR016162">
    <property type="entry name" value="Ald_DH_N"/>
</dbReference>
<dbReference type="FunFam" id="3.40.309.10:FF:000003">
    <property type="entry name" value="Aldehyde dehydrogenase"/>
    <property type="match status" value="1"/>
</dbReference>
<keyword evidence="3" id="KW-0520">NAD</keyword>
<protein>
    <recommendedName>
        <fullName evidence="4">Aldehyde dehydrogenase</fullName>
    </recommendedName>
</protein>
<dbReference type="SUPFAM" id="SSF53720">
    <property type="entry name" value="ALDH-like"/>
    <property type="match status" value="1"/>
</dbReference>
<accession>A0A8B9H323</accession>
<evidence type="ECO:0000256" key="5">
    <source>
        <dbReference type="PIRSR" id="PIRSR036492-1"/>
    </source>
</evidence>
<reference evidence="7" key="1">
    <citation type="submission" date="2025-08" db="UniProtKB">
        <authorList>
            <consortium name="Ensembl"/>
        </authorList>
    </citation>
    <scope>IDENTIFICATION</scope>
</reference>
<dbReference type="InterPro" id="IPR016160">
    <property type="entry name" value="Ald_DH_CS_CYS"/>
</dbReference>
<dbReference type="InterPro" id="IPR012394">
    <property type="entry name" value="Aldehyde_DH_NAD(P)"/>
</dbReference>
<comment type="similarity">
    <text evidence="1 4">Belongs to the aldehyde dehydrogenase family.</text>
</comment>
<evidence type="ECO:0000256" key="3">
    <source>
        <dbReference type="ARBA" id="ARBA00023027"/>
    </source>
</evidence>
<dbReference type="AlphaFoldDB" id="A0A8B9H323"/>
<dbReference type="InterPro" id="IPR016161">
    <property type="entry name" value="Ald_DH/histidinol_DH"/>
</dbReference>
<dbReference type="Gene3D" id="3.40.309.10">
    <property type="entry name" value="Aldehyde Dehydrogenase, Chain A, domain 2"/>
    <property type="match status" value="1"/>
</dbReference>
<dbReference type="PANTHER" id="PTHR43570:SF2">
    <property type="entry name" value="ALDEHYDE DEHYDROGENASE FAMILY 3 MEMBER B1"/>
    <property type="match status" value="1"/>
</dbReference>
<organism evidence="7 8">
    <name type="scientific">Astyanax mexicanus</name>
    <name type="common">Blind cave fish</name>
    <name type="synonym">Astyanax fasciatus mexicanus</name>
    <dbReference type="NCBI Taxonomy" id="7994"/>
    <lineage>
        <taxon>Eukaryota</taxon>
        <taxon>Metazoa</taxon>
        <taxon>Chordata</taxon>
        <taxon>Craniata</taxon>
        <taxon>Vertebrata</taxon>
        <taxon>Euteleostomi</taxon>
        <taxon>Actinopterygii</taxon>
        <taxon>Neopterygii</taxon>
        <taxon>Teleostei</taxon>
        <taxon>Ostariophysi</taxon>
        <taxon>Characiformes</taxon>
        <taxon>Characoidei</taxon>
        <taxon>Acestrorhamphidae</taxon>
        <taxon>Acestrorhamphinae</taxon>
        <taxon>Astyanax</taxon>
    </lineage>
</organism>
<evidence type="ECO:0000259" key="6">
    <source>
        <dbReference type="Pfam" id="PF00171"/>
    </source>
</evidence>
<dbReference type="GO" id="GO:0005737">
    <property type="term" value="C:cytoplasm"/>
    <property type="evidence" value="ECO:0007669"/>
    <property type="project" value="TreeGrafter"/>
</dbReference>
<dbReference type="Proteomes" id="UP000694621">
    <property type="component" value="Unplaced"/>
</dbReference>
<name>A0A8B9H323_ASTMX</name>
<dbReference type="GO" id="GO:0006081">
    <property type="term" value="P:aldehyde metabolic process"/>
    <property type="evidence" value="ECO:0007669"/>
    <property type="project" value="InterPro"/>
</dbReference>